<dbReference type="EMBL" id="JACEEZ010001054">
    <property type="protein sequence ID" value="KAG0729537.1"/>
    <property type="molecule type" value="Genomic_DNA"/>
</dbReference>
<dbReference type="AlphaFoldDB" id="A0A8J4YK88"/>
<comment type="caution">
    <text evidence="1">The sequence shown here is derived from an EMBL/GenBank/DDBJ whole genome shotgun (WGS) entry which is preliminary data.</text>
</comment>
<keyword evidence="2" id="KW-1185">Reference proteome</keyword>
<dbReference type="Proteomes" id="UP000770661">
    <property type="component" value="Unassembled WGS sequence"/>
</dbReference>
<name>A0A8J4YK88_CHIOP</name>
<protein>
    <submittedName>
        <fullName evidence="1">Uncharacterized protein</fullName>
    </submittedName>
</protein>
<proteinExistence type="predicted"/>
<accession>A0A8J4YK88</accession>
<reference evidence="1" key="1">
    <citation type="submission" date="2020-07" db="EMBL/GenBank/DDBJ databases">
        <title>The High-quality genome of the commercially important snow crab, Chionoecetes opilio.</title>
        <authorList>
            <person name="Jeong J.-H."/>
            <person name="Ryu S."/>
        </authorList>
    </citation>
    <scope>NUCLEOTIDE SEQUENCE</scope>
    <source>
        <strain evidence="1">MADBK_172401_WGS</strain>
        <tissue evidence="1">Digestive gland</tissue>
    </source>
</reference>
<gene>
    <name evidence="1" type="ORF">GWK47_030108</name>
</gene>
<sequence length="137" mass="14972">MEYAPSTWSSCPPSYPSLLDKIQARSPTLIRLKARRDSFSLLCNLAAASRRSRSVRRLQDTQAACPAPLLLSDSPGQDHTAPPHELLLQGPSTDRPFCPDGGLSAFFPSTLQKECGTAMVQQTQLHSTSHSRPSRVL</sequence>
<dbReference type="OrthoDB" id="10056483at2759"/>
<evidence type="ECO:0000313" key="1">
    <source>
        <dbReference type="EMBL" id="KAG0729537.1"/>
    </source>
</evidence>
<organism evidence="1 2">
    <name type="scientific">Chionoecetes opilio</name>
    <name type="common">Atlantic snow crab</name>
    <name type="synonym">Cancer opilio</name>
    <dbReference type="NCBI Taxonomy" id="41210"/>
    <lineage>
        <taxon>Eukaryota</taxon>
        <taxon>Metazoa</taxon>
        <taxon>Ecdysozoa</taxon>
        <taxon>Arthropoda</taxon>
        <taxon>Crustacea</taxon>
        <taxon>Multicrustacea</taxon>
        <taxon>Malacostraca</taxon>
        <taxon>Eumalacostraca</taxon>
        <taxon>Eucarida</taxon>
        <taxon>Decapoda</taxon>
        <taxon>Pleocyemata</taxon>
        <taxon>Brachyura</taxon>
        <taxon>Eubrachyura</taxon>
        <taxon>Majoidea</taxon>
        <taxon>Majidae</taxon>
        <taxon>Chionoecetes</taxon>
    </lineage>
</organism>
<evidence type="ECO:0000313" key="2">
    <source>
        <dbReference type="Proteomes" id="UP000770661"/>
    </source>
</evidence>